<evidence type="ECO:0000313" key="4">
    <source>
        <dbReference type="EMBL" id="NDV61672.1"/>
    </source>
</evidence>
<name>A0A6B2LZU3_9BACT</name>
<reference evidence="4 5" key="1">
    <citation type="submission" date="2020-02" db="EMBL/GenBank/DDBJ databases">
        <title>Albibacoteraceae fam. nov., the first described family within the subdivision 4 Verrucomicrobia.</title>
        <authorList>
            <person name="Xi F."/>
        </authorList>
    </citation>
    <scope>NUCLEOTIDE SEQUENCE [LARGE SCALE GENOMIC DNA]</scope>
    <source>
        <strain evidence="4 5">CK1056</strain>
    </source>
</reference>
<feature type="domain" description="NADH:ubiquinone oxidoreductase intermediate-associated protein 30" evidence="3">
    <location>
        <begin position="34"/>
        <end position="186"/>
    </location>
</feature>
<evidence type="ECO:0000256" key="2">
    <source>
        <dbReference type="SAM" id="SignalP"/>
    </source>
</evidence>
<keyword evidence="5" id="KW-1185">Reference proteome</keyword>
<protein>
    <submittedName>
        <fullName evidence="4">CIA30 family protein</fullName>
    </submittedName>
</protein>
<dbReference type="PANTHER" id="PTHR13194">
    <property type="entry name" value="COMPLEX I INTERMEDIATE-ASSOCIATED PROTEIN 30"/>
    <property type="match status" value="1"/>
</dbReference>
<evidence type="ECO:0000256" key="1">
    <source>
        <dbReference type="ARBA" id="ARBA00007884"/>
    </source>
</evidence>
<dbReference type="InterPro" id="IPR008979">
    <property type="entry name" value="Galactose-bd-like_sf"/>
</dbReference>
<comment type="similarity">
    <text evidence="1">Belongs to the CIA30 family.</text>
</comment>
<comment type="caution">
    <text evidence="4">The sequence shown here is derived from an EMBL/GenBank/DDBJ whole genome shotgun (WGS) entry which is preliminary data.</text>
</comment>
<evidence type="ECO:0000313" key="5">
    <source>
        <dbReference type="Proteomes" id="UP000478417"/>
    </source>
</evidence>
<dbReference type="AlphaFoldDB" id="A0A6B2LZU3"/>
<organism evidence="4 5">
    <name type="scientific">Oceanipulchritudo coccoides</name>
    <dbReference type="NCBI Taxonomy" id="2706888"/>
    <lineage>
        <taxon>Bacteria</taxon>
        <taxon>Pseudomonadati</taxon>
        <taxon>Verrucomicrobiota</taxon>
        <taxon>Opitutia</taxon>
        <taxon>Puniceicoccales</taxon>
        <taxon>Oceanipulchritudinaceae</taxon>
        <taxon>Oceanipulchritudo</taxon>
    </lineage>
</organism>
<keyword evidence="2" id="KW-0732">Signal</keyword>
<dbReference type="SUPFAM" id="SSF49785">
    <property type="entry name" value="Galactose-binding domain-like"/>
    <property type="match status" value="1"/>
</dbReference>
<dbReference type="RefSeq" id="WP_163962817.1">
    <property type="nucleotide sequence ID" value="NZ_JAAGNX010000001.1"/>
</dbReference>
<dbReference type="EMBL" id="JAAGNX010000001">
    <property type="protein sequence ID" value="NDV61672.1"/>
    <property type="molecule type" value="Genomic_DNA"/>
</dbReference>
<evidence type="ECO:0000259" key="3">
    <source>
        <dbReference type="Pfam" id="PF08547"/>
    </source>
</evidence>
<dbReference type="InterPro" id="IPR039131">
    <property type="entry name" value="NDUFAF1"/>
</dbReference>
<dbReference type="InterPro" id="IPR013857">
    <property type="entry name" value="NADH-UbQ_OxRdtase-assoc_prot30"/>
</dbReference>
<feature type="chain" id="PRO_5025358371" evidence="2">
    <location>
        <begin position="24"/>
        <end position="206"/>
    </location>
</feature>
<dbReference type="PANTHER" id="PTHR13194:SF19">
    <property type="entry name" value="NAD(P)-BINDING ROSSMANN-FOLD SUPERFAMILY PROTEIN"/>
    <property type="match status" value="1"/>
</dbReference>
<gene>
    <name evidence="4" type="ORF">G0Q06_04340</name>
</gene>
<sequence>MLYKSLIQAITISTSFLCLSMNAASSSPMKILRDFDKPSGEPAWFAQNDGVMGGVSSGWGEIKEGHLQFSGELSLENNGGFAQIYSRIEQSDLTKYTGVRLRVKGDGRDFQFRIATDARFRGSRIAYRATFPTEADEWTEISIPFSSFVPSFRGNFLNGPPLDLSSIRQIAFLLADGNPGPFSLVVDWIGLEGDENSLPLDAHPEE</sequence>
<dbReference type="Gene3D" id="2.60.120.430">
    <property type="entry name" value="Galactose-binding lectin"/>
    <property type="match status" value="1"/>
</dbReference>
<proteinExistence type="inferred from homology"/>
<accession>A0A6B2LZU3</accession>
<dbReference type="Proteomes" id="UP000478417">
    <property type="component" value="Unassembled WGS sequence"/>
</dbReference>
<dbReference type="Pfam" id="PF08547">
    <property type="entry name" value="CIA30"/>
    <property type="match status" value="1"/>
</dbReference>
<feature type="signal peptide" evidence="2">
    <location>
        <begin position="1"/>
        <end position="23"/>
    </location>
</feature>